<dbReference type="Proteomes" id="UP000184452">
    <property type="component" value="Unassembled WGS sequence"/>
</dbReference>
<gene>
    <name evidence="2" type="ORF">SAMN05421803_10179</name>
</gene>
<evidence type="ECO:0000313" key="3">
    <source>
        <dbReference type="Proteomes" id="UP000184452"/>
    </source>
</evidence>
<dbReference type="InterPro" id="IPR036388">
    <property type="entry name" value="WH-like_DNA-bd_sf"/>
</dbReference>
<sequence>MSDLPIGYWLKHLDRLIENDFDRTVASEGLGRRHWQVLHSLHQEPGTLADLDRRLAAFLDESEVSVAPAVEELRRRGWVQGLVALETTPAGRRAHDDLFARVQATRERLTHGIGDREYRDAVDVLERMSANLEAPPEGD</sequence>
<keyword evidence="3" id="KW-1185">Reference proteome</keyword>
<dbReference type="OrthoDB" id="3697068at2"/>
<dbReference type="STRING" id="758803.SAMN05421803_10179"/>
<dbReference type="RefSeq" id="WP_073373751.1">
    <property type="nucleotide sequence ID" value="NZ_FQZK01000001.1"/>
</dbReference>
<evidence type="ECO:0000313" key="2">
    <source>
        <dbReference type="EMBL" id="SHI38822.1"/>
    </source>
</evidence>
<dbReference type="Pfam" id="PF13463">
    <property type="entry name" value="HTH_27"/>
    <property type="match status" value="1"/>
</dbReference>
<dbReference type="InterPro" id="IPR036390">
    <property type="entry name" value="WH_DNA-bd_sf"/>
</dbReference>
<protein>
    <recommendedName>
        <fullName evidence="1">HTH marR-type domain-containing protein</fullName>
    </recommendedName>
</protein>
<proteinExistence type="predicted"/>
<dbReference type="GO" id="GO:0003700">
    <property type="term" value="F:DNA-binding transcription factor activity"/>
    <property type="evidence" value="ECO:0007669"/>
    <property type="project" value="InterPro"/>
</dbReference>
<organism evidence="2 3">
    <name type="scientific">Nocardiopsis flavescens</name>
    <dbReference type="NCBI Taxonomy" id="758803"/>
    <lineage>
        <taxon>Bacteria</taxon>
        <taxon>Bacillati</taxon>
        <taxon>Actinomycetota</taxon>
        <taxon>Actinomycetes</taxon>
        <taxon>Streptosporangiales</taxon>
        <taxon>Nocardiopsidaceae</taxon>
        <taxon>Nocardiopsis</taxon>
    </lineage>
</organism>
<reference evidence="2 3" key="1">
    <citation type="submission" date="2016-11" db="EMBL/GenBank/DDBJ databases">
        <authorList>
            <person name="Jaros S."/>
            <person name="Januszkiewicz K."/>
            <person name="Wedrychowicz H."/>
        </authorList>
    </citation>
    <scope>NUCLEOTIDE SEQUENCE [LARGE SCALE GENOMIC DNA]</scope>
    <source>
        <strain evidence="2 3">CGMCC 4.5723</strain>
    </source>
</reference>
<feature type="domain" description="HTH marR-type" evidence="1">
    <location>
        <begin position="30"/>
        <end position="80"/>
    </location>
</feature>
<dbReference type="Gene3D" id="1.10.10.10">
    <property type="entry name" value="Winged helix-like DNA-binding domain superfamily/Winged helix DNA-binding domain"/>
    <property type="match status" value="1"/>
</dbReference>
<dbReference type="InterPro" id="IPR000835">
    <property type="entry name" value="HTH_MarR-typ"/>
</dbReference>
<dbReference type="EMBL" id="FQZK01000001">
    <property type="protein sequence ID" value="SHI38822.1"/>
    <property type="molecule type" value="Genomic_DNA"/>
</dbReference>
<evidence type="ECO:0000259" key="1">
    <source>
        <dbReference type="Pfam" id="PF13463"/>
    </source>
</evidence>
<dbReference type="SUPFAM" id="SSF46785">
    <property type="entry name" value="Winged helix' DNA-binding domain"/>
    <property type="match status" value="1"/>
</dbReference>
<dbReference type="AlphaFoldDB" id="A0A1M6AQS7"/>
<accession>A0A1M6AQS7</accession>
<name>A0A1M6AQS7_9ACTN</name>